<proteinExistence type="predicted"/>
<dbReference type="PANTHER" id="PTHR35895">
    <property type="entry name" value="CHROMOSOME 16, WHOLE GENOME SHOTGUN SEQUENCE"/>
    <property type="match status" value="1"/>
</dbReference>
<gene>
    <name evidence="2" type="ORF">PGRI_050760</name>
</gene>
<dbReference type="PANTHER" id="PTHR35895:SF1">
    <property type="entry name" value="LIPID-BINDING SERUM GLYCOPROTEIN C-TERMINAL DOMAIN-CONTAINING PROTEIN"/>
    <property type="match status" value="1"/>
</dbReference>
<accession>A0A135LBJ6</accession>
<dbReference type="GeneID" id="63708089"/>
<dbReference type="OMA" id="AYPKIAQ"/>
<dbReference type="Proteomes" id="UP000070168">
    <property type="component" value="Unassembled WGS sequence"/>
</dbReference>
<keyword evidence="1" id="KW-0472">Membrane</keyword>
<dbReference type="InterPro" id="IPR046368">
    <property type="entry name" value="Tag1"/>
</dbReference>
<protein>
    <submittedName>
        <fullName evidence="2">Uncharacterized protein</fullName>
    </submittedName>
</protein>
<evidence type="ECO:0000256" key="1">
    <source>
        <dbReference type="SAM" id="Phobius"/>
    </source>
</evidence>
<dbReference type="InterPro" id="IPR022185">
    <property type="entry name" value="DUF3712"/>
</dbReference>
<dbReference type="RefSeq" id="XP_040644756.1">
    <property type="nucleotide sequence ID" value="XM_040792789.1"/>
</dbReference>
<keyword evidence="1" id="KW-0812">Transmembrane</keyword>
<name>A0A135LBJ6_PENPA</name>
<comment type="caution">
    <text evidence="2">The sequence shown here is derived from an EMBL/GenBank/DDBJ whole genome shotgun (WGS) entry which is preliminary data.</text>
</comment>
<sequence>MSKPEVVEVESHISPPAKKSFGARFVAHYKKWWWAHLIVFIAVFLLIFLPVTYVAYPKIAQDGINDSTLEIKEMIITNPTPEAFTLEQTQVIGSDSPWHPKIFEFDSDVSLAGAEKPFSRVTVPSVQSKDGAEIHFKQTVALTDAKAFEDYTTAVMLNEEISLNIFGKPDLKQGGLPTTQVTYNKTVAMKGLNGLKGFDVPEFFIVYPPKNKIGMNGTAILPNPSVMTITMGNVTLDLSLAGKHIGQTYLNNLVLKPGMNEVPMLGEVDQGYIISLLMSKKNPYKDGILPFDISGNSTKYNGKELPYFTAALAANKLSIKLDVKSALKVAGVDLDKMKSS</sequence>
<evidence type="ECO:0000313" key="3">
    <source>
        <dbReference type="Proteomes" id="UP000070168"/>
    </source>
</evidence>
<dbReference type="AlphaFoldDB" id="A0A135LBJ6"/>
<dbReference type="OrthoDB" id="10039566at2759"/>
<dbReference type="STRING" id="5078.A0A135LBJ6"/>
<keyword evidence="1" id="KW-1133">Transmembrane helix</keyword>
<organism evidence="2 3">
    <name type="scientific">Penicillium patulum</name>
    <name type="common">Penicillium griseofulvum</name>
    <dbReference type="NCBI Taxonomy" id="5078"/>
    <lineage>
        <taxon>Eukaryota</taxon>
        <taxon>Fungi</taxon>
        <taxon>Dikarya</taxon>
        <taxon>Ascomycota</taxon>
        <taxon>Pezizomycotina</taxon>
        <taxon>Eurotiomycetes</taxon>
        <taxon>Eurotiomycetidae</taxon>
        <taxon>Eurotiales</taxon>
        <taxon>Aspergillaceae</taxon>
        <taxon>Penicillium</taxon>
    </lineage>
</organism>
<feature type="transmembrane region" description="Helical" evidence="1">
    <location>
        <begin position="33"/>
        <end position="56"/>
    </location>
</feature>
<keyword evidence="3" id="KW-1185">Reference proteome</keyword>
<dbReference type="Pfam" id="PF12505">
    <property type="entry name" value="DUF3712"/>
    <property type="match status" value="1"/>
</dbReference>
<dbReference type="EMBL" id="LHQR01000069">
    <property type="protein sequence ID" value="KXG46220.1"/>
    <property type="molecule type" value="Genomic_DNA"/>
</dbReference>
<evidence type="ECO:0000313" key="2">
    <source>
        <dbReference type="EMBL" id="KXG46220.1"/>
    </source>
</evidence>
<reference evidence="2 3" key="1">
    <citation type="journal article" date="2016" name="BMC Genomics">
        <title>Genome sequencing and secondary metabolism of the postharvest pathogen Penicillium griseofulvum.</title>
        <authorList>
            <person name="Banani H."/>
            <person name="Marcet-Houben M."/>
            <person name="Ballester A.R."/>
            <person name="Abbruscato P."/>
            <person name="Gonzalez-Candelas L."/>
            <person name="Gabaldon T."/>
            <person name="Spadaro D."/>
        </authorList>
    </citation>
    <scope>NUCLEOTIDE SEQUENCE [LARGE SCALE GENOMIC DNA]</scope>
    <source>
        <strain evidence="2 3">PG3</strain>
    </source>
</reference>
<dbReference type="GO" id="GO:0000329">
    <property type="term" value="C:fungal-type vacuole membrane"/>
    <property type="evidence" value="ECO:0007669"/>
    <property type="project" value="InterPro"/>
</dbReference>